<evidence type="ECO:0000256" key="7">
    <source>
        <dbReference type="ARBA" id="ARBA00023170"/>
    </source>
</evidence>
<evidence type="ECO:0000256" key="3">
    <source>
        <dbReference type="ARBA" id="ARBA00022833"/>
    </source>
</evidence>
<dbReference type="Gene3D" id="3.30.50.10">
    <property type="entry name" value="Erythroid Transcription Factor GATA-1, subunit A"/>
    <property type="match status" value="1"/>
</dbReference>
<dbReference type="GO" id="GO:0003700">
    <property type="term" value="F:DNA-binding transcription factor activity"/>
    <property type="evidence" value="ECO:0007669"/>
    <property type="project" value="InterPro"/>
</dbReference>
<evidence type="ECO:0000313" key="12">
    <source>
        <dbReference type="EMBL" id="CAI5453457.1"/>
    </source>
</evidence>
<evidence type="ECO:0000313" key="13">
    <source>
        <dbReference type="Proteomes" id="UP001152747"/>
    </source>
</evidence>
<dbReference type="InterPro" id="IPR013088">
    <property type="entry name" value="Znf_NHR/GATA"/>
</dbReference>
<proteinExistence type="inferred from homology"/>
<dbReference type="GO" id="GO:0005634">
    <property type="term" value="C:nucleus"/>
    <property type="evidence" value="ECO:0007669"/>
    <property type="project" value="UniProtKB-SubCell"/>
</dbReference>
<feature type="domain" description="Nuclear receptor" evidence="10">
    <location>
        <begin position="2"/>
        <end position="77"/>
    </location>
</feature>
<dbReference type="SMART" id="SM00399">
    <property type="entry name" value="ZnF_C4"/>
    <property type="match status" value="1"/>
</dbReference>
<sequence>MRTFCKVCSSSADSFNFGALTCRACSAFFRRCVLQNYEPINSCDEKCEISAKSRRLCKNCRFEKCLSIGMKQYKVVMKITPKSLRQNSFLHLIDIEKFDKKLEIAKTMNFEQTGNKKNDLINYPVFNDVFARYSEIVMENIEIAYPQSGGIEKSQRNILLNNFVAPFIFIEGAFISENLSLWVFPNGECLDSNRSECFYMMHENDETGAISNKLFKPYWVKMHEKLRIPLEDAKLNKAELFYLFSLIFWDDKLDGQSEKVSELCRIQRQKLFTELIEYEKQWCSTDTSLRIGKILLLLPAVQSAIQIMSESSKIHVLYDVHDHHSSVFKSLGF</sequence>
<keyword evidence="7 9" id="KW-0675">Receptor</keyword>
<reference evidence="12" key="1">
    <citation type="submission" date="2022-11" db="EMBL/GenBank/DDBJ databases">
        <authorList>
            <person name="Kikuchi T."/>
        </authorList>
    </citation>
    <scope>NUCLEOTIDE SEQUENCE</scope>
    <source>
        <strain evidence="12">PS1010</strain>
    </source>
</reference>
<dbReference type="Gene3D" id="1.10.565.10">
    <property type="entry name" value="Retinoid X Receptor"/>
    <property type="match status" value="1"/>
</dbReference>
<evidence type="ECO:0000259" key="11">
    <source>
        <dbReference type="PROSITE" id="PS51843"/>
    </source>
</evidence>
<evidence type="ECO:0000256" key="4">
    <source>
        <dbReference type="ARBA" id="ARBA00023015"/>
    </source>
</evidence>
<dbReference type="Pfam" id="PF00104">
    <property type="entry name" value="Hormone_recep"/>
    <property type="match status" value="1"/>
</dbReference>
<dbReference type="AlphaFoldDB" id="A0A9P1J0D8"/>
<keyword evidence="3 9" id="KW-0862">Zinc</keyword>
<dbReference type="InterPro" id="IPR035500">
    <property type="entry name" value="NHR-like_dom_sf"/>
</dbReference>
<feature type="domain" description="NR LBD" evidence="11">
    <location>
        <begin position="84"/>
        <end position="333"/>
    </location>
</feature>
<dbReference type="InterPro" id="IPR001628">
    <property type="entry name" value="Znf_hrmn_rcpt"/>
</dbReference>
<evidence type="ECO:0000256" key="5">
    <source>
        <dbReference type="ARBA" id="ARBA00023125"/>
    </source>
</evidence>
<evidence type="ECO:0000256" key="9">
    <source>
        <dbReference type="RuleBase" id="RU004334"/>
    </source>
</evidence>
<evidence type="ECO:0000256" key="2">
    <source>
        <dbReference type="ARBA" id="ARBA00022771"/>
    </source>
</evidence>
<dbReference type="PROSITE" id="PS51843">
    <property type="entry name" value="NR_LBD"/>
    <property type="match status" value="1"/>
</dbReference>
<dbReference type="PROSITE" id="PS00031">
    <property type="entry name" value="NUCLEAR_REC_DBD_1"/>
    <property type="match status" value="1"/>
</dbReference>
<keyword evidence="8 9" id="KW-0539">Nucleus</keyword>
<evidence type="ECO:0000259" key="10">
    <source>
        <dbReference type="PROSITE" id="PS51030"/>
    </source>
</evidence>
<comment type="caution">
    <text evidence="12">The sequence shown here is derived from an EMBL/GenBank/DDBJ whole genome shotgun (WGS) entry which is preliminary data.</text>
</comment>
<accession>A0A9P1J0D8</accession>
<keyword evidence="4 9" id="KW-0805">Transcription regulation</keyword>
<dbReference type="OrthoDB" id="5776485at2759"/>
<dbReference type="SUPFAM" id="SSF48508">
    <property type="entry name" value="Nuclear receptor ligand-binding domain"/>
    <property type="match status" value="1"/>
</dbReference>
<dbReference type="SMART" id="SM00430">
    <property type="entry name" value="HOLI"/>
    <property type="match status" value="1"/>
</dbReference>
<dbReference type="GO" id="GO:0006357">
    <property type="term" value="P:regulation of transcription by RNA polymerase II"/>
    <property type="evidence" value="ECO:0007669"/>
    <property type="project" value="TreeGrafter"/>
</dbReference>
<evidence type="ECO:0000256" key="8">
    <source>
        <dbReference type="ARBA" id="ARBA00023242"/>
    </source>
</evidence>
<gene>
    <name evidence="12" type="ORF">CAMP_LOCUS16094</name>
</gene>
<dbReference type="SUPFAM" id="SSF57716">
    <property type="entry name" value="Glucocorticoid receptor-like (DNA-binding domain)"/>
    <property type="match status" value="1"/>
</dbReference>
<keyword evidence="6 9" id="KW-0804">Transcription</keyword>
<comment type="subcellular location">
    <subcellularLocation>
        <location evidence="9">Nucleus</location>
    </subcellularLocation>
</comment>
<comment type="similarity">
    <text evidence="9">Belongs to the nuclear hormone receptor family.</text>
</comment>
<dbReference type="PROSITE" id="PS51030">
    <property type="entry name" value="NUCLEAR_REC_DBD_2"/>
    <property type="match status" value="1"/>
</dbReference>
<organism evidence="12 13">
    <name type="scientific">Caenorhabditis angaria</name>
    <dbReference type="NCBI Taxonomy" id="860376"/>
    <lineage>
        <taxon>Eukaryota</taxon>
        <taxon>Metazoa</taxon>
        <taxon>Ecdysozoa</taxon>
        <taxon>Nematoda</taxon>
        <taxon>Chromadorea</taxon>
        <taxon>Rhabditida</taxon>
        <taxon>Rhabditina</taxon>
        <taxon>Rhabditomorpha</taxon>
        <taxon>Rhabditoidea</taxon>
        <taxon>Rhabditidae</taxon>
        <taxon>Peloderinae</taxon>
        <taxon>Caenorhabditis</taxon>
    </lineage>
</organism>
<evidence type="ECO:0000256" key="1">
    <source>
        <dbReference type="ARBA" id="ARBA00022723"/>
    </source>
</evidence>
<protein>
    <recommendedName>
        <fullName evidence="14">Nuclear Hormone Receptor family</fullName>
    </recommendedName>
</protein>
<dbReference type="Proteomes" id="UP001152747">
    <property type="component" value="Unassembled WGS sequence"/>
</dbReference>
<dbReference type="EMBL" id="CANHGI010000005">
    <property type="protein sequence ID" value="CAI5453457.1"/>
    <property type="molecule type" value="Genomic_DNA"/>
</dbReference>
<keyword evidence="13" id="KW-1185">Reference proteome</keyword>
<keyword evidence="1 9" id="KW-0479">Metal-binding</keyword>
<dbReference type="PANTHER" id="PTHR46011">
    <property type="entry name" value="NUCLEAR HORMONE RECEPTOR FAMILY MEMBER NHR-86-RELATED"/>
    <property type="match status" value="1"/>
</dbReference>
<keyword evidence="5 9" id="KW-0238">DNA-binding</keyword>
<dbReference type="PRINTS" id="PR00047">
    <property type="entry name" value="STROIDFINGER"/>
</dbReference>
<dbReference type="InterPro" id="IPR000536">
    <property type="entry name" value="Nucl_hrmn_rcpt_lig-bd"/>
</dbReference>
<dbReference type="PANTHER" id="PTHR46011:SF3">
    <property type="entry name" value="NR LBD DOMAIN-CONTAINING PROTEIN-RELATED"/>
    <property type="match status" value="1"/>
</dbReference>
<dbReference type="Pfam" id="PF00105">
    <property type="entry name" value="zf-C4"/>
    <property type="match status" value="1"/>
</dbReference>
<name>A0A9P1J0D8_9PELO</name>
<evidence type="ECO:0008006" key="14">
    <source>
        <dbReference type="Google" id="ProtNLM"/>
    </source>
</evidence>
<evidence type="ECO:0000256" key="6">
    <source>
        <dbReference type="ARBA" id="ARBA00023163"/>
    </source>
</evidence>
<dbReference type="GO" id="GO:0043565">
    <property type="term" value="F:sequence-specific DNA binding"/>
    <property type="evidence" value="ECO:0007669"/>
    <property type="project" value="InterPro"/>
</dbReference>
<dbReference type="GO" id="GO:0008270">
    <property type="term" value="F:zinc ion binding"/>
    <property type="evidence" value="ECO:0007669"/>
    <property type="project" value="UniProtKB-KW"/>
</dbReference>
<keyword evidence="2 9" id="KW-0863">Zinc-finger</keyword>